<evidence type="ECO:0000256" key="4">
    <source>
        <dbReference type="ARBA" id="ARBA00022989"/>
    </source>
</evidence>
<evidence type="ECO:0000313" key="11">
    <source>
        <dbReference type="EMBL" id="NML36422.1"/>
    </source>
</evidence>
<evidence type="ECO:0000313" key="12">
    <source>
        <dbReference type="Proteomes" id="UP000583266"/>
    </source>
</evidence>
<sequence>MKNILTRLYKNGLGIHSVLSGDKENFEIISREGYLRHVFYLQALGAGAGILTVGAGMALSWLIRLIANLAFFGELTAGTRLLAESEAGMWLLLIPVAGACLSLLLLRRSRNPALQLPAQVVNIGTGAPLGVEGPVMLIAGAAAIQGQRRLRISGPEAHLLLVAGAAAAVAWYFGAPVSALLLALELWLSSWSLLTLLPVLTAILVGGLAHYCFHDMQPFFAMKPGPELNTPAFLAYLVLGLIIGLMSVGIIRSSRGLARLGERLRRHSPWWLLLAAVPVGVLGYLAPESLGNGEAYGSDLLKAHVTLQLLFVVGVVKLIAWLFFTGGNNTGTTITPLLIMGGAIGMLWAVVALGICPGVVIDPVMAALIGMGALFAGVTRAWLTAIVLMLELTHYLPAALPVTGAVIIAVLVSWPLIKTRRTV</sequence>
<keyword evidence="9" id="KW-0407">Ion channel</keyword>
<evidence type="ECO:0000256" key="6">
    <source>
        <dbReference type="ARBA" id="ARBA00023136"/>
    </source>
</evidence>
<dbReference type="EMBL" id="JABBGC010000001">
    <property type="protein sequence ID" value="NML36422.1"/>
    <property type="molecule type" value="Genomic_DNA"/>
</dbReference>
<dbReference type="AlphaFoldDB" id="A0A848GHA8"/>
<dbReference type="PANTHER" id="PTHR43427">
    <property type="entry name" value="CHLORIDE CHANNEL PROTEIN CLC-E"/>
    <property type="match status" value="1"/>
</dbReference>
<feature type="transmembrane region" description="Helical" evidence="10">
    <location>
        <begin position="336"/>
        <end position="361"/>
    </location>
</feature>
<dbReference type="PANTHER" id="PTHR43427:SF6">
    <property type="entry name" value="CHLORIDE CHANNEL PROTEIN CLC-E"/>
    <property type="match status" value="1"/>
</dbReference>
<feature type="transmembrane region" description="Helical" evidence="10">
    <location>
        <begin position="395"/>
        <end position="417"/>
    </location>
</feature>
<accession>A0A848GHA8</accession>
<keyword evidence="7" id="KW-0869">Chloride channel</keyword>
<dbReference type="InterPro" id="IPR050368">
    <property type="entry name" value="ClC-type_chloride_channel"/>
</dbReference>
<reference evidence="11 12" key="1">
    <citation type="submission" date="2020-04" db="EMBL/GenBank/DDBJ databases">
        <title>Chitinophaga sp. G-6-1-13 sp. nov., isolated from soil.</title>
        <authorList>
            <person name="Dahal R.H."/>
            <person name="Chaudhary D.K."/>
        </authorList>
    </citation>
    <scope>NUCLEOTIDE SEQUENCE [LARGE SCALE GENOMIC DNA]</scope>
    <source>
        <strain evidence="11 12">G-6-1-13</strain>
    </source>
</reference>
<keyword evidence="5" id="KW-0406">Ion transport</keyword>
<organism evidence="11 12">
    <name type="scientific">Chitinophaga fulva</name>
    <dbReference type="NCBI Taxonomy" id="2728842"/>
    <lineage>
        <taxon>Bacteria</taxon>
        <taxon>Pseudomonadati</taxon>
        <taxon>Bacteroidota</taxon>
        <taxon>Chitinophagia</taxon>
        <taxon>Chitinophagales</taxon>
        <taxon>Chitinophagaceae</taxon>
        <taxon>Chitinophaga</taxon>
    </lineage>
</organism>
<dbReference type="PRINTS" id="PR00762">
    <property type="entry name" value="CLCHANNEL"/>
</dbReference>
<feature type="transmembrane region" description="Helical" evidence="10">
    <location>
        <begin position="233"/>
        <end position="250"/>
    </location>
</feature>
<evidence type="ECO:0000256" key="3">
    <source>
        <dbReference type="ARBA" id="ARBA00022692"/>
    </source>
</evidence>
<name>A0A848GHA8_9BACT</name>
<keyword evidence="6 10" id="KW-0472">Membrane</keyword>
<protein>
    <submittedName>
        <fullName evidence="11">Chloride channel protein</fullName>
    </submittedName>
</protein>
<keyword evidence="2" id="KW-0813">Transport</keyword>
<evidence type="ECO:0000256" key="5">
    <source>
        <dbReference type="ARBA" id="ARBA00023065"/>
    </source>
</evidence>
<keyword evidence="8" id="KW-0868">Chloride</keyword>
<feature type="transmembrane region" description="Helical" evidence="10">
    <location>
        <begin position="87"/>
        <end position="106"/>
    </location>
</feature>
<dbReference type="GO" id="GO:0034707">
    <property type="term" value="C:chloride channel complex"/>
    <property type="evidence" value="ECO:0007669"/>
    <property type="project" value="UniProtKB-KW"/>
</dbReference>
<feature type="transmembrane region" description="Helical" evidence="10">
    <location>
        <begin position="270"/>
        <end position="286"/>
    </location>
</feature>
<gene>
    <name evidence="11" type="ORF">HHL17_04370</name>
</gene>
<dbReference type="Proteomes" id="UP000583266">
    <property type="component" value="Unassembled WGS sequence"/>
</dbReference>
<comment type="subcellular location">
    <subcellularLocation>
        <location evidence="1">Membrane</location>
        <topology evidence="1">Multi-pass membrane protein</topology>
    </subcellularLocation>
</comment>
<feature type="transmembrane region" description="Helical" evidence="10">
    <location>
        <begin position="38"/>
        <end position="67"/>
    </location>
</feature>
<feature type="transmembrane region" description="Helical" evidence="10">
    <location>
        <begin position="190"/>
        <end position="213"/>
    </location>
</feature>
<comment type="caution">
    <text evidence="11">The sequence shown here is derived from an EMBL/GenBank/DDBJ whole genome shotgun (WGS) entry which is preliminary data.</text>
</comment>
<dbReference type="InterPro" id="IPR001807">
    <property type="entry name" value="ClC"/>
</dbReference>
<dbReference type="CDD" id="cd00400">
    <property type="entry name" value="Voltage_gated_ClC"/>
    <property type="match status" value="1"/>
</dbReference>
<dbReference type="InterPro" id="IPR014743">
    <property type="entry name" value="Cl-channel_core"/>
</dbReference>
<keyword evidence="4 10" id="KW-1133">Transmembrane helix</keyword>
<evidence type="ECO:0000256" key="2">
    <source>
        <dbReference type="ARBA" id="ARBA00022448"/>
    </source>
</evidence>
<keyword evidence="12" id="KW-1185">Reference proteome</keyword>
<feature type="transmembrane region" description="Helical" evidence="10">
    <location>
        <begin position="307"/>
        <end position="324"/>
    </location>
</feature>
<dbReference type="Pfam" id="PF00654">
    <property type="entry name" value="Voltage_CLC"/>
    <property type="match status" value="1"/>
</dbReference>
<evidence type="ECO:0000256" key="9">
    <source>
        <dbReference type="ARBA" id="ARBA00023303"/>
    </source>
</evidence>
<feature type="transmembrane region" description="Helical" evidence="10">
    <location>
        <begin position="368"/>
        <end position="389"/>
    </location>
</feature>
<evidence type="ECO:0000256" key="10">
    <source>
        <dbReference type="SAM" id="Phobius"/>
    </source>
</evidence>
<proteinExistence type="predicted"/>
<feature type="transmembrane region" description="Helical" evidence="10">
    <location>
        <begin position="159"/>
        <end position="184"/>
    </location>
</feature>
<keyword evidence="3 10" id="KW-0812">Transmembrane</keyword>
<evidence type="ECO:0000256" key="8">
    <source>
        <dbReference type="ARBA" id="ARBA00023214"/>
    </source>
</evidence>
<evidence type="ECO:0000256" key="7">
    <source>
        <dbReference type="ARBA" id="ARBA00023173"/>
    </source>
</evidence>
<evidence type="ECO:0000256" key="1">
    <source>
        <dbReference type="ARBA" id="ARBA00004141"/>
    </source>
</evidence>
<dbReference type="Gene3D" id="1.10.3080.10">
    <property type="entry name" value="Clc chloride channel"/>
    <property type="match status" value="1"/>
</dbReference>
<dbReference type="SUPFAM" id="SSF81340">
    <property type="entry name" value="Clc chloride channel"/>
    <property type="match status" value="1"/>
</dbReference>
<dbReference type="GO" id="GO:0005254">
    <property type="term" value="F:chloride channel activity"/>
    <property type="evidence" value="ECO:0007669"/>
    <property type="project" value="UniProtKB-KW"/>
</dbReference>